<dbReference type="InterPro" id="IPR011013">
    <property type="entry name" value="Gal_mutarotase_sf_dom"/>
</dbReference>
<name>A0A5B7TUL0_9FLAO</name>
<dbReference type="CDD" id="cd09024">
    <property type="entry name" value="Aldose_epim_lacX"/>
    <property type="match status" value="1"/>
</dbReference>
<dbReference type="InterPro" id="IPR008183">
    <property type="entry name" value="Aldose_1/G6P_1-epimerase"/>
</dbReference>
<organism evidence="4 5">
    <name type="scientific">Aureibaculum algae</name>
    <dbReference type="NCBI Taxonomy" id="2584122"/>
    <lineage>
        <taxon>Bacteria</taxon>
        <taxon>Pseudomonadati</taxon>
        <taxon>Bacteroidota</taxon>
        <taxon>Flavobacteriia</taxon>
        <taxon>Flavobacteriales</taxon>
        <taxon>Flavobacteriaceae</taxon>
        <taxon>Aureibaculum</taxon>
    </lineage>
</organism>
<dbReference type="GO" id="GO:0005975">
    <property type="term" value="P:carbohydrate metabolic process"/>
    <property type="evidence" value="ECO:0007669"/>
    <property type="project" value="InterPro"/>
</dbReference>
<dbReference type="KEGG" id="fbe:FF125_16275"/>
<evidence type="ECO:0000313" key="4">
    <source>
        <dbReference type="EMBL" id="QCX39918.1"/>
    </source>
</evidence>
<dbReference type="PANTHER" id="PTHR11122:SF13">
    <property type="entry name" value="GLUCOSE-6-PHOSPHATE 1-EPIMERASE"/>
    <property type="match status" value="1"/>
</dbReference>
<dbReference type="Gene3D" id="2.70.98.10">
    <property type="match status" value="1"/>
</dbReference>
<evidence type="ECO:0000256" key="1">
    <source>
        <dbReference type="ARBA" id="ARBA00001913"/>
    </source>
</evidence>
<dbReference type="OrthoDB" id="9795355at2"/>
<comment type="subunit">
    <text evidence="2">Monomer.</text>
</comment>
<keyword evidence="5" id="KW-1185">Reference proteome</keyword>
<comment type="cofactor">
    <cofactor evidence="1">
        <name>Ca(2+)</name>
        <dbReference type="ChEBI" id="CHEBI:29108"/>
    </cofactor>
</comment>
<evidence type="ECO:0000256" key="2">
    <source>
        <dbReference type="ARBA" id="ARBA00011245"/>
    </source>
</evidence>
<dbReference type="EMBL" id="CP040749">
    <property type="protein sequence ID" value="QCX39918.1"/>
    <property type="molecule type" value="Genomic_DNA"/>
</dbReference>
<dbReference type="AlphaFoldDB" id="A0A5B7TUL0"/>
<dbReference type="Proteomes" id="UP000306229">
    <property type="component" value="Chromosome"/>
</dbReference>
<dbReference type="InterPro" id="IPR014718">
    <property type="entry name" value="GH-type_carb-bd"/>
</dbReference>
<dbReference type="PANTHER" id="PTHR11122">
    <property type="entry name" value="APOSPORY-ASSOCIATED PROTEIN C-RELATED"/>
    <property type="match status" value="1"/>
</dbReference>
<protein>
    <submittedName>
        <fullName evidence="4">Aldose 1-epimerase family protein</fullName>
    </submittedName>
</protein>
<accession>A0A5B7TUL0</accession>
<dbReference type="RefSeq" id="WP_138950777.1">
    <property type="nucleotide sequence ID" value="NZ_CP040749.1"/>
</dbReference>
<proteinExistence type="predicted"/>
<gene>
    <name evidence="4" type="ORF">FF125_16275</name>
</gene>
<evidence type="ECO:0000313" key="5">
    <source>
        <dbReference type="Proteomes" id="UP000306229"/>
    </source>
</evidence>
<dbReference type="Pfam" id="PF01263">
    <property type="entry name" value="Aldose_epim"/>
    <property type="match status" value="1"/>
</dbReference>
<dbReference type="GO" id="GO:0030246">
    <property type="term" value="F:carbohydrate binding"/>
    <property type="evidence" value="ECO:0007669"/>
    <property type="project" value="InterPro"/>
</dbReference>
<sequence>MAEISSKKEYILKNNYLTLTVKKNGAEMVSLKKDNTEYVWQANTQFWARHAPILFPIVGRLIDNEYLYKGQRYTMNQHGFARDSDFEVIDKTDNSICLELSSTEKSKKIYPFNFKLQVTYTLEDKSLRTEYTIINPSKNDDLYFSIGAHPAFNCPFEEGHSRNEYQLIFDKQLTPESDVIEDGLRCTKTSKVFEEKGLLTVHNSLFDNDAIIFNPNPFSKVTFVHKPSQKAYMSVAFKNYPYLGIWSSNQDAPFVCIEPWHGITDHKDHNKELPQKEGVIKLVANEKFSCEFTVEVL</sequence>
<reference evidence="4 5" key="1">
    <citation type="submission" date="2019-05" db="EMBL/GenBank/DDBJ databases">
        <title>Algicella ahnfeltiae gen. nov., sp. nov., a novel marine bacterium of the family Flavobacteriaceae isolated from a red alga.</title>
        <authorList>
            <person name="Nedashkovskaya O.I."/>
            <person name="Kukhlevskiy A.D."/>
            <person name="Kim S.-G."/>
            <person name="Zhukova N.V."/>
            <person name="Mikhailov V.V."/>
        </authorList>
    </citation>
    <scope>NUCLEOTIDE SEQUENCE [LARGE SCALE GENOMIC DNA]</scope>
    <source>
        <strain evidence="4 5">10Alg115</strain>
    </source>
</reference>
<keyword evidence="3" id="KW-0106">Calcium</keyword>
<evidence type="ECO:0000256" key="3">
    <source>
        <dbReference type="ARBA" id="ARBA00022837"/>
    </source>
</evidence>
<dbReference type="SUPFAM" id="SSF74650">
    <property type="entry name" value="Galactose mutarotase-like"/>
    <property type="match status" value="1"/>
</dbReference>
<dbReference type="InterPro" id="IPR037481">
    <property type="entry name" value="LacX"/>
</dbReference>
<dbReference type="GO" id="GO:0016853">
    <property type="term" value="F:isomerase activity"/>
    <property type="evidence" value="ECO:0007669"/>
    <property type="project" value="InterPro"/>
</dbReference>